<evidence type="ECO:0000313" key="1">
    <source>
        <dbReference type="EMBL" id="CEM40480.1"/>
    </source>
</evidence>
<protein>
    <submittedName>
        <fullName evidence="1">Uncharacterized protein</fullName>
    </submittedName>
</protein>
<sequence length="148" mass="16521">MLRLPCRLLSRFRSSLVRRPLPPALPPSPSDDGSEDYIVHPCGMVLGATPPLEDEGEGYEVHPCGMVVGSWSPPGILQRTWSTDTLCSDPSEDDSLHLRSDTLSWFQRARCIQAGMDSGWAHEHVPIPRIFEGAVMVSPINERFQQRQ</sequence>
<dbReference type="EMBL" id="CDMZ01002046">
    <property type="protein sequence ID" value="CEM40480.1"/>
    <property type="molecule type" value="Genomic_DNA"/>
</dbReference>
<organism evidence="1">
    <name type="scientific">Chromera velia CCMP2878</name>
    <dbReference type="NCBI Taxonomy" id="1169474"/>
    <lineage>
        <taxon>Eukaryota</taxon>
        <taxon>Sar</taxon>
        <taxon>Alveolata</taxon>
        <taxon>Colpodellida</taxon>
        <taxon>Chromeraceae</taxon>
        <taxon>Chromera</taxon>
    </lineage>
</organism>
<dbReference type="AlphaFoldDB" id="A0A0G4H941"/>
<gene>
    <name evidence="1" type="ORF">Cvel_25335</name>
</gene>
<dbReference type="VEuPathDB" id="CryptoDB:Cvel_25335"/>
<name>A0A0G4H941_9ALVE</name>
<accession>A0A0G4H941</accession>
<reference evidence="1" key="1">
    <citation type="submission" date="2014-11" db="EMBL/GenBank/DDBJ databases">
        <authorList>
            <person name="Otto D Thomas"/>
            <person name="Naeem Raeece"/>
        </authorList>
    </citation>
    <scope>NUCLEOTIDE SEQUENCE</scope>
</reference>
<proteinExistence type="predicted"/>